<keyword evidence="2" id="KW-1185">Reference proteome</keyword>
<organism evidence="1 2">
    <name type="scientific">Paenarthrobacter ilicis</name>
    <dbReference type="NCBI Taxonomy" id="43665"/>
    <lineage>
        <taxon>Bacteria</taxon>
        <taxon>Bacillati</taxon>
        <taxon>Actinomycetota</taxon>
        <taxon>Actinomycetes</taxon>
        <taxon>Micrococcales</taxon>
        <taxon>Micrococcaceae</taxon>
        <taxon>Paenarthrobacter</taxon>
    </lineage>
</organism>
<protein>
    <submittedName>
        <fullName evidence="1">Uncharacterized protein</fullName>
    </submittedName>
</protein>
<dbReference type="Pfam" id="PF19381">
    <property type="entry name" value="DUF5956"/>
    <property type="match status" value="1"/>
</dbReference>
<comment type="caution">
    <text evidence="1">The sequence shown here is derived from an EMBL/GenBank/DDBJ whole genome shotgun (WGS) entry which is preliminary data.</text>
</comment>
<dbReference type="Proteomes" id="UP000802392">
    <property type="component" value="Unassembled WGS sequence"/>
</dbReference>
<accession>A0ABX0TI32</accession>
<sequence>MTDEAWACPELSETPQDWIVATENGWGALVLWAAGPDHSARVRAAPGPRYGVMSRRLPEGGEESRPYKLTAADLSLIDDDIDEYLAEAGIPPRPRGFDWYIQRPSIVGVDDEAFWAEIWEAATEGLPATGARPSALAGPVGVTMAGFYKCENLERGQNS</sequence>
<dbReference type="RefSeq" id="WP_239528873.1">
    <property type="nucleotide sequence ID" value="NZ_BAAAVO010000002.1"/>
</dbReference>
<dbReference type="EMBL" id="JAAOZD010000005">
    <property type="protein sequence ID" value="NIJ02204.1"/>
    <property type="molecule type" value="Genomic_DNA"/>
</dbReference>
<gene>
    <name evidence="1" type="ORF">FHR86_002545</name>
</gene>
<evidence type="ECO:0000313" key="2">
    <source>
        <dbReference type="Proteomes" id="UP000802392"/>
    </source>
</evidence>
<evidence type="ECO:0000313" key="1">
    <source>
        <dbReference type="EMBL" id="NIJ02204.1"/>
    </source>
</evidence>
<proteinExistence type="predicted"/>
<dbReference type="InterPro" id="IPR046000">
    <property type="entry name" value="DUF5956"/>
</dbReference>
<reference evidence="1 2" key="1">
    <citation type="submission" date="2020-03" db="EMBL/GenBank/DDBJ databases">
        <title>Genomic Encyclopedia of Type Strains, Phase III (KMG-III): the genomes of soil and plant-associated and newly described type strains.</title>
        <authorList>
            <person name="Whitman W."/>
        </authorList>
    </citation>
    <scope>NUCLEOTIDE SEQUENCE [LARGE SCALE GENOMIC DNA]</scope>
    <source>
        <strain evidence="1 2">CECT 4207</strain>
    </source>
</reference>
<name>A0ABX0TI32_9MICC</name>